<comment type="caution">
    <text evidence="5">The sequence shown here is derived from an EMBL/GenBank/DDBJ whole genome shotgun (WGS) entry which is preliminary data.</text>
</comment>
<dbReference type="Gene3D" id="1.10.10.10">
    <property type="entry name" value="Winged helix-like DNA-binding domain superfamily/Winged helix DNA-binding domain"/>
    <property type="match status" value="1"/>
</dbReference>
<dbReference type="SMART" id="SM00345">
    <property type="entry name" value="HTH_GNTR"/>
    <property type="match status" value="1"/>
</dbReference>
<name>A0A495ILE4_9MICO</name>
<dbReference type="InterPro" id="IPR008920">
    <property type="entry name" value="TF_FadR/GntR_C"/>
</dbReference>
<organism evidence="5 6">
    <name type="scientific">Frondihabitans australicus</name>
    <dbReference type="NCBI Taxonomy" id="386892"/>
    <lineage>
        <taxon>Bacteria</taxon>
        <taxon>Bacillati</taxon>
        <taxon>Actinomycetota</taxon>
        <taxon>Actinomycetes</taxon>
        <taxon>Micrococcales</taxon>
        <taxon>Microbacteriaceae</taxon>
        <taxon>Frondihabitans</taxon>
    </lineage>
</organism>
<feature type="domain" description="HTH gntR-type" evidence="4">
    <location>
        <begin position="13"/>
        <end position="80"/>
    </location>
</feature>
<sequence length="222" mass="23967">MADPRPARIPRRQSLADGVYDELMARLFDNTLDPGASLNIDALSRELDVSQTPIREALARLEATGLVVREALRGYRVAPILSPKELGDLLDARAALEPVNARLAASHVDAAFLDALGASIEQLASSPTGPSFADYHAYWEADERFHDLIARQADNVFLYRAFESLGGQAQRFRLFGGLGVSDAESAISEHRAILSALRAGDAAAAERAMTTHVTNVKSRAVS</sequence>
<dbReference type="PROSITE" id="PS50949">
    <property type="entry name" value="HTH_GNTR"/>
    <property type="match status" value="1"/>
</dbReference>
<accession>A0A495ILE4</accession>
<gene>
    <name evidence="5" type="ORF">C8E83_3717</name>
</gene>
<dbReference type="Pfam" id="PF07729">
    <property type="entry name" value="FCD"/>
    <property type="match status" value="1"/>
</dbReference>
<dbReference type="SUPFAM" id="SSF46785">
    <property type="entry name" value="Winged helix' DNA-binding domain"/>
    <property type="match status" value="1"/>
</dbReference>
<dbReference type="SMART" id="SM00895">
    <property type="entry name" value="FCD"/>
    <property type="match status" value="1"/>
</dbReference>
<evidence type="ECO:0000313" key="6">
    <source>
        <dbReference type="Proteomes" id="UP000280008"/>
    </source>
</evidence>
<keyword evidence="1" id="KW-0805">Transcription regulation</keyword>
<proteinExistence type="predicted"/>
<evidence type="ECO:0000259" key="4">
    <source>
        <dbReference type="PROSITE" id="PS50949"/>
    </source>
</evidence>
<dbReference type="RefSeq" id="WP_121371501.1">
    <property type="nucleotide sequence ID" value="NZ_RBKS01000001.1"/>
</dbReference>
<reference evidence="5 6" key="1">
    <citation type="submission" date="2018-10" db="EMBL/GenBank/DDBJ databases">
        <title>Sequencing the genomes of 1000 actinobacteria strains.</title>
        <authorList>
            <person name="Klenk H.-P."/>
        </authorList>
    </citation>
    <scope>NUCLEOTIDE SEQUENCE [LARGE SCALE GENOMIC DNA]</scope>
    <source>
        <strain evidence="5 6">DSM 17894</strain>
    </source>
</reference>
<dbReference type="AlphaFoldDB" id="A0A495ILE4"/>
<protein>
    <submittedName>
        <fullName evidence="5">GntR family transcriptional regulator</fullName>
    </submittedName>
</protein>
<evidence type="ECO:0000256" key="3">
    <source>
        <dbReference type="ARBA" id="ARBA00023163"/>
    </source>
</evidence>
<keyword evidence="6" id="KW-1185">Reference proteome</keyword>
<dbReference type="Gene3D" id="1.20.120.530">
    <property type="entry name" value="GntR ligand-binding domain-like"/>
    <property type="match status" value="1"/>
</dbReference>
<dbReference type="GO" id="GO:0003677">
    <property type="term" value="F:DNA binding"/>
    <property type="evidence" value="ECO:0007669"/>
    <property type="project" value="UniProtKB-KW"/>
</dbReference>
<dbReference type="InterPro" id="IPR011711">
    <property type="entry name" value="GntR_C"/>
</dbReference>
<keyword evidence="3" id="KW-0804">Transcription</keyword>
<evidence type="ECO:0000313" key="5">
    <source>
        <dbReference type="EMBL" id="RKR76540.1"/>
    </source>
</evidence>
<dbReference type="InterPro" id="IPR036390">
    <property type="entry name" value="WH_DNA-bd_sf"/>
</dbReference>
<dbReference type="SUPFAM" id="SSF48008">
    <property type="entry name" value="GntR ligand-binding domain-like"/>
    <property type="match status" value="1"/>
</dbReference>
<dbReference type="CDD" id="cd07377">
    <property type="entry name" value="WHTH_GntR"/>
    <property type="match status" value="1"/>
</dbReference>
<dbReference type="OrthoDB" id="3289286at2"/>
<evidence type="ECO:0000256" key="2">
    <source>
        <dbReference type="ARBA" id="ARBA00023125"/>
    </source>
</evidence>
<dbReference type="PANTHER" id="PTHR43537:SF24">
    <property type="entry name" value="GLUCONATE OPERON TRANSCRIPTIONAL REPRESSOR"/>
    <property type="match status" value="1"/>
</dbReference>
<dbReference type="InterPro" id="IPR036388">
    <property type="entry name" value="WH-like_DNA-bd_sf"/>
</dbReference>
<dbReference type="PANTHER" id="PTHR43537">
    <property type="entry name" value="TRANSCRIPTIONAL REGULATOR, GNTR FAMILY"/>
    <property type="match status" value="1"/>
</dbReference>
<dbReference type="Proteomes" id="UP000280008">
    <property type="component" value="Unassembled WGS sequence"/>
</dbReference>
<dbReference type="EMBL" id="RBKS01000001">
    <property type="protein sequence ID" value="RKR76540.1"/>
    <property type="molecule type" value="Genomic_DNA"/>
</dbReference>
<dbReference type="Pfam" id="PF00392">
    <property type="entry name" value="GntR"/>
    <property type="match status" value="1"/>
</dbReference>
<keyword evidence="2" id="KW-0238">DNA-binding</keyword>
<dbReference type="GO" id="GO:0003700">
    <property type="term" value="F:DNA-binding transcription factor activity"/>
    <property type="evidence" value="ECO:0007669"/>
    <property type="project" value="InterPro"/>
</dbReference>
<dbReference type="InterPro" id="IPR000524">
    <property type="entry name" value="Tscrpt_reg_HTH_GntR"/>
</dbReference>
<evidence type="ECO:0000256" key="1">
    <source>
        <dbReference type="ARBA" id="ARBA00023015"/>
    </source>
</evidence>